<evidence type="ECO:0000256" key="6">
    <source>
        <dbReference type="ARBA" id="ARBA00047615"/>
    </source>
</evidence>
<dbReference type="Gene3D" id="3.40.50.300">
    <property type="entry name" value="P-loop containing nucleotide triphosphate hydrolases"/>
    <property type="match status" value="1"/>
</dbReference>
<sequence length="225" mass="25226">MCVTNNPGNQHSKRLVIAIDGPSCSGKGTLAKEIANILRMQHLDTGKLYRVFAVKFPHKYSQARGHGEIRLSAEEEEEILSALNDDDPKYYSECVGRTASVFAKDTRVRSALLPIQQQFVLNAPHGAVVDGRDIASVVCPNADVKIFVSAYASVRARRRFKQLRGSSCKAMYKTVLFHLLHRDIRDTRRSTAPLVRTEDAIYLNNSHMQKATALQELVEKIKTFL</sequence>
<dbReference type="InterPro" id="IPR027417">
    <property type="entry name" value="P-loop_NTPase"/>
</dbReference>
<comment type="similarity">
    <text evidence="1 8">Belongs to the cytidylate kinase family. Type 1 subfamily.</text>
</comment>
<proteinExistence type="inferred from homology"/>
<dbReference type="KEGG" id="amf:AMF_700"/>
<dbReference type="GO" id="GO:0036431">
    <property type="term" value="F:dCMP kinase activity"/>
    <property type="evidence" value="ECO:0007669"/>
    <property type="project" value="InterPro"/>
</dbReference>
<evidence type="ECO:0000256" key="8">
    <source>
        <dbReference type="HAMAP-Rule" id="MF_00238"/>
    </source>
</evidence>
<keyword evidence="5 8" id="KW-0067">ATP-binding</keyword>
<dbReference type="GO" id="GO:0006220">
    <property type="term" value="P:pyrimidine nucleotide metabolic process"/>
    <property type="evidence" value="ECO:0007669"/>
    <property type="project" value="UniProtKB-UniRule"/>
</dbReference>
<comment type="catalytic activity">
    <reaction evidence="7 8">
        <text>CMP + ATP = CDP + ADP</text>
        <dbReference type="Rhea" id="RHEA:11600"/>
        <dbReference type="ChEBI" id="CHEBI:30616"/>
        <dbReference type="ChEBI" id="CHEBI:58069"/>
        <dbReference type="ChEBI" id="CHEBI:60377"/>
        <dbReference type="ChEBI" id="CHEBI:456216"/>
        <dbReference type="EC" id="2.7.4.25"/>
    </reaction>
</comment>
<gene>
    <name evidence="8 10" type="primary">cmk</name>
    <name evidence="10" type="ordered locus">AMF_700</name>
</gene>
<evidence type="ECO:0000256" key="4">
    <source>
        <dbReference type="ARBA" id="ARBA00022777"/>
    </source>
</evidence>
<dbReference type="Pfam" id="PF02224">
    <property type="entry name" value="Cytidylate_kin"/>
    <property type="match status" value="1"/>
</dbReference>
<dbReference type="GO" id="GO:0005737">
    <property type="term" value="C:cytoplasm"/>
    <property type="evidence" value="ECO:0007669"/>
    <property type="project" value="UniProtKB-SubCell"/>
</dbReference>
<dbReference type="InterPro" id="IPR003136">
    <property type="entry name" value="Cytidylate_kin"/>
</dbReference>
<dbReference type="AlphaFoldDB" id="B9KJ74"/>
<comment type="catalytic activity">
    <reaction evidence="6 8">
        <text>dCMP + ATP = dCDP + ADP</text>
        <dbReference type="Rhea" id="RHEA:25094"/>
        <dbReference type="ChEBI" id="CHEBI:30616"/>
        <dbReference type="ChEBI" id="CHEBI:57566"/>
        <dbReference type="ChEBI" id="CHEBI:58593"/>
        <dbReference type="ChEBI" id="CHEBI:456216"/>
        <dbReference type="EC" id="2.7.4.25"/>
    </reaction>
</comment>
<evidence type="ECO:0000256" key="3">
    <source>
        <dbReference type="ARBA" id="ARBA00022741"/>
    </source>
</evidence>
<dbReference type="HOGENOM" id="CLU_079959_0_1_5"/>
<reference evidence="10 11" key="1">
    <citation type="journal article" date="2009" name="BMC Genomics">
        <title>Conservation in the face of diversity: multistrain analysis of an intracellular bacterium.</title>
        <authorList>
            <person name="Dark M.J."/>
            <person name="Herndon D.R."/>
            <person name="Kappmeyer L.S."/>
            <person name="Gonzales M.P."/>
            <person name="Nordeen E."/>
            <person name="Palmer G.H."/>
            <person name="Knowles D.P. Jr."/>
            <person name="Brayton K.A."/>
        </authorList>
    </citation>
    <scope>NUCLEOTIDE SEQUENCE [LARGE SCALE GENOMIC DNA]</scope>
    <source>
        <strain evidence="10 11">Florida</strain>
    </source>
</reference>
<protein>
    <recommendedName>
        <fullName evidence="8">Cytidylate kinase</fullName>
        <shortName evidence="8">CK</shortName>
        <ecNumber evidence="8">2.7.4.25</ecNumber>
    </recommendedName>
    <alternativeName>
        <fullName evidence="8">Cytidine monophosphate kinase</fullName>
        <shortName evidence="8">CMP kinase</shortName>
    </alternativeName>
</protein>
<keyword evidence="4 8" id="KW-0418">Kinase</keyword>
<dbReference type="EC" id="2.7.4.25" evidence="8"/>
<keyword evidence="2 8" id="KW-0808">Transferase</keyword>
<dbReference type="InterPro" id="IPR011994">
    <property type="entry name" value="Cytidylate_kinase_dom"/>
</dbReference>
<name>B9KJ74_ANAMF</name>
<comment type="caution">
    <text evidence="8">Lacks conserved residue(s) required for the propagation of feature annotation.</text>
</comment>
<evidence type="ECO:0000313" key="11">
    <source>
        <dbReference type="Proteomes" id="UP000007307"/>
    </source>
</evidence>
<evidence type="ECO:0000256" key="7">
    <source>
        <dbReference type="ARBA" id="ARBA00048478"/>
    </source>
</evidence>
<dbReference type="CDD" id="cd02020">
    <property type="entry name" value="CMPK"/>
    <property type="match status" value="1"/>
</dbReference>
<keyword evidence="8" id="KW-0963">Cytoplasm</keyword>
<dbReference type="GO" id="GO:0036430">
    <property type="term" value="F:CMP kinase activity"/>
    <property type="evidence" value="ECO:0007669"/>
    <property type="project" value="RHEA"/>
</dbReference>
<accession>B9KJ74</accession>
<dbReference type="Proteomes" id="UP000007307">
    <property type="component" value="Chromosome"/>
</dbReference>
<dbReference type="eggNOG" id="COG0283">
    <property type="taxonomic scope" value="Bacteria"/>
</dbReference>
<evidence type="ECO:0000256" key="5">
    <source>
        <dbReference type="ARBA" id="ARBA00022840"/>
    </source>
</evidence>
<evidence type="ECO:0000259" key="9">
    <source>
        <dbReference type="Pfam" id="PF02224"/>
    </source>
</evidence>
<evidence type="ECO:0000256" key="2">
    <source>
        <dbReference type="ARBA" id="ARBA00022679"/>
    </source>
</evidence>
<evidence type="ECO:0000256" key="1">
    <source>
        <dbReference type="ARBA" id="ARBA00009427"/>
    </source>
</evidence>
<comment type="subcellular location">
    <subcellularLocation>
        <location evidence="8">Cytoplasm</location>
    </subcellularLocation>
</comment>
<feature type="domain" description="Cytidylate kinase" evidence="9">
    <location>
        <begin position="17"/>
        <end position="222"/>
    </location>
</feature>
<dbReference type="NCBIfam" id="TIGR00017">
    <property type="entry name" value="cmk"/>
    <property type="match status" value="1"/>
</dbReference>
<dbReference type="EMBL" id="CP001079">
    <property type="protein sequence ID" value="ACM49536.1"/>
    <property type="molecule type" value="Genomic_DNA"/>
</dbReference>
<dbReference type="GO" id="GO:0005524">
    <property type="term" value="F:ATP binding"/>
    <property type="evidence" value="ECO:0007669"/>
    <property type="project" value="UniProtKB-UniRule"/>
</dbReference>
<keyword evidence="11" id="KW-1185">Reference proteome</keyword>
<dbReference type="SUPFAM" id="SSF52540">
    <property type="entry name" value="P-loop containing nucleoside triphosphate hydrolases"/>
    <property type="match status" value="1"/>
</dbReference>
<organism evidence="10 11">
    <name type="scientific">Anaplasma marginale (strain Florida)</name>
    <dbReference type="NCBI Taxonomy" id="320483"/>
    <lineage>
        <taxon>Bacteria</taxon>
        <taxon>Pseudomonadati</taxon>
        <taxon>Pseudomonadota</taxon>
        <taxon>Alphaproteobacteria</taxon>
        <taxon>Rickettsiales</taxon>
        <taxon>Anaplasmataceae</taxon>
        <taxon>Anaplasma</taxon>
    </lineage>
</organism>
<keyword evidence="3 8" id="KW-0547">Nucleotide-binding</keyword>
<dbReference type="HAMAP" id="MF_00238">
    <property type="entry name" value="Cytidyl_kinase_type1"/>
    <property type="match status" value="1"/>
</dbReference>
<evidence type="ECO:0000313" key="10">
    <source>
        <dbReference type="EMBL" id="ACM49536.1"/>
    </source>
</evidence>
<dbReference type="STRING" id="320483.AMF_700"/>